<dbReference type="InterPro" id="IPR046373">
    <property type="entry name" value="Acyl-CoA_Oxase/DH_mid-dom_sf"/>
</dbReference>
<dbReference type="InterPro" id="IPR037069">
    <property type="entry name" value="AcylCoA_DH/ox_N_sf"/>
</dbReference>
<evidence type="ECO:0000256" key="2">
    <source>
        <dbReference type="ARBA" id="ARBA00009347"/>
    </source>
</evidence>
<comment type="similarity">
    <text evidence="2 6">Belongs to the acyl-CoA dehydrogenase family.</text>
</comment>
<feature type="domain" description="Acyl-CoA dehydrogenase/oxidase C-terminal" evidence="7">
    <location>
        <begin position="287"/>
        <end position="430"/>
    </location>
</feature>
<evidence type="ECO:0000259" key="7">
    <source>
        <dbReference type="Pfam" id="PF00441"/>
    </source>
</evidence>
<dbReference type="InterPro" id="IPR036250">
    <property type="entry name" value="AcylCo_DH-like_C"/>
</dbReference>
<dbReference type="InterPro" id="IPR050741">
    <property type="entry name" value="Acyl-CoA_dehydrogenase"/>
</dbReference>
<dbReference type="Gene3D" id="1.20.140.10">
    <property type="entry name" value="Butyryl-CoA Dehydrogenase, subunit A, domain 3"/>
    <property type="match status" value="1"/>
</dbReference>
<gene>
    <name evidence="11" type="primary">LOC100203757</name>
</gene>
<evidence type="ECO:0000256" key="3">
    <source>
        <dbReference type="ARBA" id="ARBA00022630"/>
    </source>
</evidence>
<keyword evidence="5 6" id="KW-0560">Oxidoreductase</keyword>
<evidence type="ECO:0000256" key="6">
    <source>
        <dbReference type="RuleBase" id="RU362125"/>
    </source>
</evidence>
<accession>A0ABM4DIL1</accession>
<organism evidence="10 11">
    <name type="scientific">Hydra vulgaris</name>
    <name type="common">Hydra</name>
    <name type="synonym">Hydra attenuata</name>
    <dbReference type="NCBI Taxonomy" id="6087"/>
    <lineage>
        <taxon>Eukaryota</taxon>
        <taxon>Metazoa</taxon>
        <taxon>Cnidaria</taxon>
        <taxon>Hydrozoa</taxon>
        <taxon>Hydroidolina</taxon>
        <taxon>Anthoathecata</taxon>
        <taxon>Aplanulata</taxon>
        <taxon>Hydridae</taxon>
        <taxon>Hydra</taxon>
    </lineage>
</organism>
<dbReference type="Pfam" id="PF00441">
    <property type="entry name" value="Acyl-CoA_dh_1"/>
    <property type="match status" value="1"/>
</dbReference>
<dbReference type="Pfam" id="PF02770">
    <property type="entry name" value="Acyl-CoA_dh_M"/>
    <property type="match status" value="1"/>
</dbReference>
<feature type="domain" description="Acyl-CoA oxidase/dehydrogenase middle" evidence="8">
    <location>
        <begin position="177"/>
        <end position="273"/>
    </location>
</feature>
<evidence type="ECO:0000313" key="10">
    <source>
        <dbReference type="Proteomes" id="UP001652625"/>
    </source>
</evidence>
<dbReference type="PROSITE" id="PS00072">
    <property type="entry name" value="ACYL_COA_DH_1"/>
    <property type="match status" value="1"/>
</dbReference>
<keyword evidence="10" id="KW-1185">Reference proteome</keyword>
<dbReference type="SUPFAM" id="SSF56645">
    <property type="entry name" value="Acyl-CoA dehydrogenase NM domain-like"/>
    <property type="match status" value="1"/>
</dbReference>
<dbReference type="InterPro" id="IPR013786">
    <property type="entry name" value="AcylCoA_DH/ox_N"/>
</dbReference>
<dbReference type="GeneID" id="100203757"/>
<dbReference type="Gene3D" id="2.40.110.10">
    <property type="entry name" value="Butyryl-CoA Dehydrogenase, subunit A, domain 2"/>
    <property type="match status" value="1"/>
</dbReference>
<evidence type="ECO:0000256" key="5">
    <source>
        <dbReference type="ARBA" id="ARBA00023002"/>
    </source>
</evidence>
<keyword evidence="4 6" id="KW-0274">FAD</keyword>
<feature type="domain" description="Acyl-CoA dehydrogenase/oxidase N-terminal" evidence="9">
    <location>
        <begin position="59"/>
        <end position="172"/>
    </location>
</feature>
<dbReference type="Proteomes" id="UP001652625">
    <property type="component" value="Chromosome 14"/>
</dbReference>
<name>A0ABM4DIL1_HYDVU</name>
<sequence length="439" mass="48254">MGALRLSKRVIALSKRTSCLITKNAFQTKASEEGITKKVKLFETPLEVSDSLSDESIFTPEHVELRRALRKLLEKEIIPHVNCWEEAGGFPAHKVFKTLGSAGFLGVNKPVEYGGLGLDFSFTMAVHEEMGNIPCGALPMAIGVQADMCTPALTNFGSDELKKLFLAPNIAGDIVGCLGVSEVGAGSDVSAIKTTAVKRGDDYVINGGKMWTTNGAQADWMCLLANTSEGQNPHLNKSLICVPMKTKGIVVQPRMKKLGMHSSDTVQIFFEDVVVPQKYRIGEEGLGFVYQMKQFQDERLVGSVSALAICDRCIRQTANYCHQRKAFGKTLLSNQVIHFKLAELQTEVEMLRSTIYRATDLYVKGKDVTYLASMCKLKAGRLLREVTDACLQYWGGMGYMEGEISRAFRDSRLVSIGGGADEVMLSIICKYMDTLPSSR</sequence>
<evidence type="ECO:0000256" key="1">
    <source>
        <dbReference type="ARBA" id="ARBA00001974"/>
    </source>
</evidence>
<dbReference type="InterPro" id="IPR006089">
    <property type="entry name" value="Acyl-CoA_DH_CS"/>
</dbReference>
<dbReference type="PANTHER" id="PTHR48083:SF6">
    <property type="entry name" value="ACYL-COA DEHYDROGENASE 6"/>
    <property type="match status" value="1"/>
</dbReference>
<comment type="cofactor">
    <cofactor evidence="1 6">
        <name>FAD</name>
        <dbReference type="ChEBI" id="CHEBI:57692"/>
    </cofactor>
</comment>
<dbReference type="RefSeq" id="XP_065674331.1">
    <property type="nucleotide sequence ID" value="XM_065818259.1"/>
</dbReference>
<keyword evidence="3 6" id="KW-0285">Flavoprotein</keyword>
<evidence type="ECO:0000256" key="4">
    <source>
        <dbReference type="ARBA" id="ARBA00022827"/>
    </source>
</evidence>
<reference evidence="11" key="1">
    <citation type="submission" date="2025-08" db="UniProtKB">
        <authorList>
            <consortium name="RefSeq"/>
        </authorList>
    </citation>
    <scope>IDENTIFICATION</scope>
</reference>
<proteinExistence type="inferred from homology"/>
<dbReference type="InterPro" id="IPR006091">
    <property type="entry name" value="Acyl-CoA_Oxase/DH_mid-dom"/>
</dbReference>
<evidence type="ECO:0000259" key="8">
    <source>
        <dbReference type="Pfam" id="PF02770"/>
    </source>
</evidence>
<dbReference type="Pfam" id="PF02771">
    <property type="entry name" value="Acyl-CoA_dh_N"/>
    <property type="match status" value="1"/>
</dbReference>
<protein>
    <submittedName>
        <fullName evidence="11">Probable acyl-CoA dehydrogenase 6</fullName>
    </submittedName>
</protein>
<dbReference type="PANTHER" id="PTHR48083">
    <property type="entry name" value="MEDIUM-CHAIN SPECIFIC ACYL-COA DEHYDROGENASE, MITOCHONDRIAL-RELATED"/>
    <property type="match status" value="1"/>
</dbReference>
<dbReference type="Gene3D" id="1.10.540.10">
    <property type="entry name" value="Acyl-CoA dehydrogenase/oxidase, N-terminal domain"/>
    <property type="match status" value="1"/>
</dbReference>
<dbReference type="InterPro" id="IPR009075">
    <property type="entry name" value="AcylCo_DH/oxidase_C"/>
</dbReference>
<evidence type="ECO:0000259" key="9">
    <source>
        <dbReference type="Pfam" id="PF02771"/>
    </source>
</evidence>
<evidence type="ECO:0000313" key="11">
    <source>
        <dbReference type="RefSeq" id="XP_065674331.1"/>
    </source>
</evidence>
<dbReference type="SUPFAM" id="SSF47203">
    <property type="entry name" value="Acyl-CoA dehydrogenase C-terminal domain-like"/>
    <property type="match status" value="1"/>
</dbReference>
<dbReference type="InterPro" id="IPR009100">
    <property type="entry name" value="AcylCoA_DH/oxidase_NM_dom_sf"/>
</dbReference>